<dbReference type="EMBL" id="JAULSU010000001">
    <property type="protein sequence ID" value="KAK0632923.1"/>
    <property type="molecule type" value="Genomic_DNA"/>
</dbReference>
<name>A0AA39XFC4_9PEZI</name>
<dbReference type="AlphaFoldDB" id="A0AA39XFC4"/>
<dbReference type="Proteomes" id="UP001175000">
    <property type="component" value="Unassembled WGS sequence"/>
</dbReference>
<keyword evidence="2" id="KW-1185">Reference proteome</keyword>
<reference evidence="1" key="1">
    <citation type="submission" date="2023-06" db="EMBL/GenBank/DDBJ databases">
        <title>Genome-scale phylogeny and comparative genomics of the fungal order Sordariales.</title>
        <authorList>
            <consortium name="Lawrence Berkeley National Laboratory"/>
            <person name="Hensen N."/>
            <person name="Bonometti L."/>
            <person name="Westerberg I."/>
            <person name="Brannstrom I.O."/>
            <person name="Guillou S."/>
            <person name="Cros-Aarteil S."/>
            <person name="Calhoun S."/>
            <person name="Haridas S."/>
            <person name="Kuo A."/>
            <person name="Mondo S."/>
            <person name="Pangilinan J."/>
            <person name="Riley R."/>
            <person name="Labutti K."/>
            <person name="Andreopoulos B."/>
            <person name="Lipzen A."/>
            <person name="Chen C."/>
            <person name="Yanf M."/>
            <person name="Daum C."/>
            <person name="Ng V."/>
            <person name="Clum A."/>
            <person name="Steindorff A."/>
            <person name="Ohm R."/>
            <person name="Martin F."/>
            <person name="Silar P."/>
            <person name="Natvig D."/>
            <person name="Lalanne C."/>
            <person name="Gautier V."/>
            <person name="Ament-Velasquez S.L."/>
            <person name="Kruys A."/>
            <person name="Hutchinson M.I."/>
            <person name="Powell A.J."/>
            <person name="Barry K."/>
            <person name="Miller A.N."/>
            <person name="Grigoriev I.V."/>
            <person name="Debuchy R."/>
            <person name="Gladieux P."/>
            <person name="Thoren M.H."/>
            <person name="Johannesson H."/>
        </authorList>
    </citation>
    <scope>NUCLEOTIDE SEQUENCE</scope>
    <source>
        <strain evidence="1">CBS 606.72</strain>
    </source>
</reference>
<evidence type="ECO:0000313" key="1">
    <source>
        <dbReference type="EMBL" id="KAK0632923.1"/>
    </source>
</evidence>
<organism evidence="1 2">
    <name type="scientific">Immersiella caudata</name>
    <dbReference type="NCBI Taxonomy" id="314043"/>
    <lineage>
        <taxon>Eukaryota</taxon>
        <taxon>Fungi</taxon>
        <taxon>Dikarya</taxon>
        <taxon>Ascomycota</taxon>
        <taxon>Pezizomycotina</taxon>
        <taxon>Sordariomycetes</taxon>
        <taxon>Sordariomycetidae</taxon>
        <taxon>Sordariales</taxon>
        <taxon>Lasiosphaeriaceae</taxon>
        <taxon>Immersiella</taxon>
    </lineage>
</organism>
<proteinExistence type="predicted"/>
<comment type="caution">
    <text evidence="1">The sequence shown here is derived from an EMBL/GenBank/DDBJ whole genome shotgun (WGS) entry which is preliminary data.</text>
</comment>
<evidence type="ECO:0000313" key="2">
    <source>
        <dbReference type="Proteomes" id="UP001175000"/>
    </source>
</evidence>
<accession>A0AA39XFC4</accession>
<sequence length="76" mass="8436">MVTKIVAQTVPRFATRQQPSWRQVGVRMPPNHVRYRSTQGSHTPTKGAPFHTLSSCTMAFTVHTIPGLKSLPTSSF</sequence>
<protein>
    <submittedName>
        <fullName evidence="1">Uncharacterized protein</fullName>
    </submittedName>
</protein>
<gene>
    <name evidence="1" type="ORF">B0T14DRAFT_505456</name>
</gene>